<dbReference type="GO" id="GO:0009567">
    <property type="term" value="P:double fertilization forming a zygote and endosperm"/>
    <property type="evidence" value="ECO:0007669"/>
    <property type="project" value="InterPro"/>
</dbReference>
<feature type="chain" id="PRO_5044302507" evidence="9">
    <location>
        <begin position="24"/>
        <end position="127"/>
    </location>
</feature>
<evidence type="ECO:0000256" key="4">
    <source>
        <dbReference type="ARBA" id="ARBA00022729"/>
    </source>
</evidence>
<feature type="domain" description="Prolamin-like" evidence="10">
    <location>
        <begin position="40"/>
        <end position="104"/>
    </location>
</feature>
<evidence type="ECO:0000256" key="9">
    <source>
        <dbReference type="SAM" id="SignalP"/>
    </source>
</evidence>
<feature type="signal peptide" evidence="9">
    <location>
        <begin position="1"/>
        <end position="23"/>
    </location>
</feature>
<gene>
    <name evidence="12" type="primary">LOC120276754</name>
</gene>
<dbReference type="PANTHER" id="PTHR35293:SF10">
    <property type="entry name" value="EGG CELL-SECRETED PROTEIN 1.2-RELATED"/>
    <property type="match status" value="1"/>
</dbReference>
<dbReference type="Pfam" id="PF05617">
    <property type="entry name" value="Prolamin_like"/>
    <property type="match status" value="1"/>
</dbReference>
<dbReference type="Proteomes" id="UP001515500">
    <property type="component" value="Chromosome 15"/>
</dbReference>
<dbReference type="GO" id="GO:0080155">
    <property type="term" value="P:regulation of double fertilization forming a zygote and endosperm"/>
    <property type="evidence" value="ECO:0007669"/>
    <property type="project" value="UniProtKB-ARBA"/>
</dbReference>
<evidence type="ECO:0000256" key="3">
    <source>
        <dbReference type="ARBA" id="ARBA00022525"/>
    </source>
</evidence>
<keyword evidence="5" id="KW-0278">Fertilization</keyword>
<evidence type="ECO:0000313" key="11">
    <source>
        <dbReference type="Proteomes" id="UP001515500"/>
    </source>
</evidence>
<dbReference type="InterPro" id="IPR008502">
    <property type="entry name" value="Prolamin-like"/>
</dbReference>
<keyword evidence="11" id="KW-1185">Reference proteome</keyword>
<dbReference type="GO" id="GO:0005576">
    <property type="term" value="C:extracellular region"/>
    <property type="evidence" value="ECO:0007669"/>
    <property type="project" value="UniProtKB-SubCell"/>
</dbReference>
<keyword evidence="3" id="KW-0964">Secreted</keyword>
<accession>A0AB40CIY8</accession>
<evidence type="ECO:0000313" key="12">
    <source>
        <dbReference type="RefSeq" id="XP_039139374.1"/>
    </source>
</evidence>
<sequence length="127" mass="13600">MASLVGKLLLLIVVTWLAGFAGARGPFIETALKNGPGLADCWSALLELRSCTNDIVLFFLNGESNLSLDCCRAVRVITRECWPTMLTSLGFSVHEGDVLRGYCDAETEISPAPHNQLPPVAAPIATV</sequence>
<reference evidence="12" key="1">
    <citation type="submission" date="2025-08" db="UniProtKB">
        <authorList>
            <consortium name="RefSeq"/>
        </authorList>
    </citation>
    <scope>IDENTIFICATION</scope>
</reference>
<comment type="function">
    <text evidence="7">Involved in the regulation of gamete interactions during the double fertilization and to prevent multiple-pollen tube attraction; mediates the redistribution of the gamete fusogen HAP2/GCS1 to the cell surface after secretion upon sperm arrival.</text>
</comment>
<name>A0AB40CIY8_DIOCR</name>
<evidence type="ECO:0000256" key="7">
    <source>
        <dbReference type="ARBA" id="ARBA00034457"/>
    </source>
</evidence>
<proteinExistence type="inferred from homology"/>
<keyword evidence="4 9" id="KW-0732">Signal</keyword>
<dbReference type="RefSeq" id="XP_039139374.1">
    <property type="nucleotide sequence ID" value="XM_039283440.1"/>
</dbReference>
<organism evidence="11 12">
    <name type="scientific">Dioscorea cayennensis subsp. rotundata</name>
    <name type="common">White Guinea yam</name>
    <name type="synonym">Dioscorea rotundata</name>
    <dbReference type="NCBI Taxonomy" id="55577"/>
    <lineage>
        <taxon>Eukaryota</taxon>
        <taxon>Viridiplantae</taxon>
        <taxon>Streptophyta</taxon>
        <taxon>Embryophyta</taxon>
        <taxon>Tracheophyta</taxon>
        <taxon>Spermatophyta</taxon>
        <taxon>Magnoliopsida</taxon>
        <taxon>Liliopsida</taxon>
        <taxon>Dioscoreales</taxon>
        <taxon>Dioscoreaceae</taxon>
        <taxon>Dioscorea</taxon>
    </lineage>
</organism>
<dbReference type="GO" id="GO:0031410">
    <property type="term" value="C:cytoplasmic vesicle"/>
    <property type="evidence" value="ECO:0007669"/>
    <property type="project" value="UniProtKB-SubCell"/>
</dbReference>
<dbReference type="AlphaFoldDB" id="A0AB40CIY8"/>
<comment type="subcellular location">
    <subcellularLocation>
        <location evidence="1">Cytoplasmic vesicle</location>
    </subcellularLocation>
    <subcellularLocation>
        <location evidence="2">Secreted</location>
    </subcellularLocation>
</comment>
<evidence type="ECO:0000256" key="5">
    <source>
        <dbReference type="ARBA" id="ARBA00023279"/>
    </source>
</evidence>
<dbReference type="InterPro" id="IPR044711">
    <property type="entry name" value="EC11-15"/>
</dbReference>
<comment type="similarity">
    <text evidence="8">Belongs to the plant egg cell-secreted peptide family.</text>
</comment>
<evidence type="ECO:0000259" key="10">
    <source>
        <dbReference type="Pfam" id="PF05617"/>
    </source>
</evidence>
<keyword evidence="6" id="KW-0968">Cytoplasmic vesicle</keyword>
<evidence type="ECO:0000256" key="1">
    <source>
        <dbReference type="ARBA" id="ARBA00004541"/>
    </source>
</evidence>
<evidence type="ECO:0000256" key="8">
    <source>
        <dbReference type="ARBA" id="ARBA00034484"/>
    </source>
</evidence>
<protein>
    <submittedName>
        <fullName evidence="12">Egg cell-secreted protein 1.2-like</fullName>
    </submittedName>
</protein>
<evidence type="ECO:0000256" key="2">
    <source>
        <dbReference type="ARBA" id="ARBA00004613"/>
    </source>
</evidence>
<evidence type="ECO:0000256" key="6">
    <source>
        <dbReference type="ARBA" id="ARBA00023329"/>
    </source>
</evidence>
<dbReference type="GeneID" id="120276754"/>
<dbReference type="GO" id="GO:2000008">
    <property type="term" value="P:regulation of protein localization to cell surface"/>
    <property type="evidence" value="ECO:0007669"/>
    <property type="project" value="UniProtKB-ARBA"/>
</dbReference>
<dbReference type="PANTHER" id="PTHR35293">
    <property type="entry name" value="EGG CELL-SECRETED PROTEIN 1.5"/>
    <property type="match status" value="1"/>
</dbReference>